<feature type="region of interest" description="Disordered" evidence="1">
    <location>
        <begin position="173"/>
        <end position="202"/>
    </location>
</feature>
<keyword evidence="3" id="KW-1185">Reference proteome</keyword>
<proteinExistence type="predicted"/>
<name>A0ABY7FMD4_MYAAR</name>
<organism evidence="2 3">
    <name type="scientific">Mya arenaria</name>
    <name type="common">Soft-shell clam</name>
    <dbReference type="NCBI Taxonomy" id="6604"/>
    <lineage>
        <taxon>Eukaryota</taxon>
        <taxon>Metazoa</taxon>
        <taxon>Spiralia</taxon>
        <taxon>Lophotrochozoa</taxon>
        <taxon>Mollusca</taxon>
        <taxon>Bivalvia</taxon>
        <taxon>Autobranchia</taxon>
        <taxon>Heteroconchia</taxon>
        <taxon>Euheterodonta</taxon>
        <taxon>Imparidentia</taxon>
        <taxon>Neoheterodontei</taxon>
        <taxon>Myida</taxon>
        <taxon>Myoidea</taxon>
        <taxon>Myidae</taxon>
        <taxon>Mya</taxon>
    </lineage>
</organism>
<evidence type="ECO:0000313" key="2">
    <source>
        <dbReference type="EMBL" id="WAR21906.1"/>
    </source>
</evidence>
<feature type="region of interest" description="Disordered" evidence="1">
    <location>
        <begin position="19"/>
        <end position="44"/>
    </location>
</feature>
<reference evidence="2" key="1">
    <citation type="submission" date="2022-11" db="EMBL/GenBank/DDBJ databases">
        <title>Centuries of genome instability and evolution in soft-shell clam transmissible cancer (bioRxiv).</title>
        <authorList>
            <person name="Hart S.F.M."/>
            <person name="Yonemitsu M.A."/>
            <person name="Giersch R.M."/>
            <person name="Beal B.F."/>
            <person name="Arriagada G."/>
            <person name="Davis B.W."/>
            <person name="Ostrander E.A."/>
            <person name="Goff S.P."/>
            <person name="Metzger M.J."/>
        </authorList>
    </citation>
    <scope>NUCLEOTIDE SEQUENCE</scope>
    <source>
        <strain evidence="2">MELC-2E11</strain>
        <tissue evidence="2">Siphon/mantle</tissue>
    </source>
</reference>
<sequence length="238" mass="27054">MAKIVSTKVHRPVGNEIVPKDYSYRGQQPRPAPIPAYPQTRRYSETSPATIGDQIFKNLLQEANAKSLQGYGQGQYPVIPPVSAAQPYQYYTNQGLNAMQQQPPVQQQYERTIVRIVVRSGQTYVHATPDMVDGASPPQGNLEAEYVPVYLEEGEEFNYDKFMRQYQTGNYRAIGPGGGGNSPRRYGTPKQVPRSYPYNDYGDDRAYTTDIRPNTIDPMSHLRWQREGDRRSTAFTRH</sequence>
<gene>
    <name evidence="2" type="ORF">MAR_015880</name>
</gene>
<evidence type="ECO:0000313" key="3">
    <source>
        <dbReference type="Proteomes" id="UP001164746"/>
    </source>
</evidence>
<protein>
    <submittedName>
        <fullName evidence="2">Uncharacterized protein</fullName>
    </submittedName>
</protein>
<accession>A0ABY7FMD4</accession>
<evidence type="ECO:0000256" key="1">
    <source>
        <dbReference type="SAM" id="MobiDB-lite"/>
    </source>
</evidence>
<dbReference type="Proteomes" id="UP001164746">
    <property type="component" value="Chromosome 12"/>
</dbReference>
<dbReference type="EMBL" id="CP111023">
    <property type="protein sequence ID" value="WAR21906.1"/>
    <property type="molecule type" value="Genomic_DNA"/>
</dbReference>